<organism evidence="2 3">
    <name type="scientific">Sphaerobolus stellatus (strain SS14)</name>
    <dbReference type="NCBI Taxonomy" id="990650"/>
    <lineage>
        <taxon>Eukaryota</taxon>
        <taxon>Fungi</taxon>
        <taxon>Dikarya</taxon>
        <taxon>Basidiomycota</taxon>
        <taxon>Agaricomycotina</taxon>
        <taxon>Agaricomycetes</taxon>
        <taxon>Phallomycetidae</taxon>
        <taxon>Geastrales</taxon>
        <taxon>Sphaerobolaceae</taxon>
        <taxon>Sphaerobolus</taxon>
    </lineage>
</organism>
<protein>
    <recommendedName>
        <fullName evidence="4">Retrotransposon gag domain-containing protein</fullName>
    </recommendedName>
</protein>
<gene>
    <name evidence="2" type="ORF">M422DRAFT_29069</name>
</gene>
<dbReference type="AlphaFoldDB" id="A0A0C9VHV1"/>
<dbReference type="EMBL" id="KN837105">
    <property type="protein sequence ID" value="KIJ46876.1"/>
    <property type="molecule type" value="Genomic_DNA"/>
</dbReference>
<feature type="region of interest" description="Disordered" evidence="1">
    <location>
        <begin position="184"/>
        <end position="204"/>
    </location>
</feature>
<evidence type="ECO:0008006" key="4">
    <source>
        <dbReference type="Google" id="ProtNLM"/>
    </source>
</evidence>
<dbReference type="OrthoDB" id="4742101at2759"/>
<name>A0A0C9VHV1_SPHS4</name>
<reference evidence="2 3" key="1">
    <citation type="submission" date="2014-06" db="EMBL/GenBank/DDBJ databases">
        <title>Evolutionary Origins and Diversification of the Mycorrhizal Mutualists.</title>
        <authorList>
            <consortium name="DOE Joint Genome Institute"/>
            <consortium name="Mycorrhizal Genomics Consortium"/>
            <person name="Kohler A."/>
            <person name="Kuo A."/>
            <person name="Nagy L.G."/>
            <person name="Floudas D."/>
            <person name="Copeland A."/>
            <person name="Barry K.W."/>
            <person name="Cichocki N."/>
            <person name="Veneault-Fourrey C."/>
            <person name="LaButti K."/>
            <person name="Lindquist E.A."/>
            <person name="Lipzen A."/>
            <person name="Lundell T."/>
            <person name="Morin E."/>
            <person name="Murat C."/>
            <person name="Riley R."/>
            <person name="Ohm R."/>
            <person name="Sun H."/>
            <person name="Tunlid A."/>
            <person name="Henrissat B."/>
            <person name="Grigoriev I.V."/>
            <person name="Hibbett D.S."/>
            <person name="Martin F."/>
        </authorList>
    </citation>
    <scope>NUCLEOTIDE SEQUENCE [LARGE SCALE GENOMIC DNA]</scope>
    <source>
        <strain evidence="2 3">SS14</strain>
    </source>
</reference>
<proteinExistence type="predicted"/>
<dbReference type="Proteomes" id="UP000054279">
    <property type="component" value="Unassembled WGS sequence"/>
</dbReference>
<evidence type="ECO:0000313" key="3">
    <source>
        <dbReference type="Proteomes" id="UP000054279"/>
    </source>
</evidence>
<feature type="compositionally biased region" description="Polar residues" evidence="1">
    <location>
        <begin position="187"/>
        <end position="197"/>
    </location>
</feature>
<evidence type="ECO:0000313" key="2">
    <source>
        <dbReference type="EMBL" id="KIJ46876.1"/>
    </source>
</evidence>
<keyword evidence="3" id="KW-1185">Reference proteome</keyword>
<evidence type="ECO:0000256" key="1">
    <source>
        <dbReference type="SAM" id="MobiDB-lite"/>
    </source>
</evidence>
<dbReference type="HOGENOM" id="CLU_987138_0_0_1"/>
<sequence length="335" mass="36836">MASKVVSAFLGPLTATALDEWLGQCDDGFAIHAATKAEKTPALDVPTRIRITGSQLQEPTMAAWWSSGRKEFLKLVTWEAFEKKIRERFMPKGYKLLALRSFFLCEQGKLPFLEYAAILAEARNAVGETIIPANIYKYQLLFHAHHILLLRIMAMPDLNIETIGFDDLVALMSMQWESLIAEGVSGRPSTRPDQTPSLAPAGRIPTPSGIASPAMLQPLVPPLTHADRTRLTNLGGCWKCRKVPGDVGWVNHIGRTCPGDATLGIPPGRDFVSVKKEVAAYAMLHDDENQPDPTPRQYVGFVMGGFQNDGEDQPELEIAQCYSDDDTDEGDSDGL</sequence>
<accession>A0A0C9VHV1</accession>